<sequence length="74" mass="7949">MTPSTCSPGSPAPAVAPHTIQVPAAVLPHPAPHHRTTPPSKPSPPWAHPHRGGLTFVPTCDSRLHPLLREERYT</sequence>
<evidence type="ECO:0000313" key="3">
    <source>
        <dbReference type="Proteomes" id="UP000006591"/>
    </source>
</evidence>
<dbReference type="AlphaFoldDB" id="A0A0E0HF55"/>
<dbReference type="Gramene" id="ONIVA05G19040.1">
    <property type="protein sequence ID" value="ONIVA05G19040.1"/>
    <property type="gene ID" value="ONIVA05G19040"/>
</dbReference>
<dbReference type="OMA" id="CDSRLHP"/>
<dbReference type="HOGENOM" id="CLU_2692010_0_0_1"/>
<keyword evidence="3" id="KW-1185">Reference proteome</keyword>
<proteinExistence type="predicted"/>
<organism evidence="2">
    <name type="scientific">Oryza nivara</name>
    <name type="common">Indian wild rice</name>
    <name type="synonym">Oryza sativa f. spontanea</name>
    <dbReference type="NCBI Taxonomy" id="4536"/>
    <lineage>
        <taxon>Eukaryota</taxon>
        <taxon>Viridiplantae</taxon>
        <taxon>Streptophyta</taxon>
        <taxon>Embryophyta</taxon>
        <taxon>Tracheophyta</taxon>
        <taxon>Spermatophyta</taxon>
        <taxon>Magnoliopsida</taxon>
        <taxon>Liliopsida</taxon>
        <taxon>Poales</taxon>
        <taxon>Poaceae</taxon>
        <taxon>BOP clade</taxon>
        <taxon>Oryzoideae</taxon>
        <taxon>Oryzeae</taxon>
        <taxon>Oryzinae</taxon>
        <taxon>Oryza</taxon>
    </lineage>
</organism>
<dbReference type="EnsemblPlants" id="ONIVA05G19040.1">
    <property type="protein sequence ID" value="ONIVA05G19040.1"/>
    <property type="gene ID" value="ONIVA05G19040"/>
</dbReference>
<reference evidence="2" key="1">
    <citation type="submission" date="2015-04" db="UniProtKB">
        <authorList>
            <consortium name="EnsemblPlants"/>
        </authorList>
    </citation>
    <scope>IDENTIFICATION</scope>
    <source>
        <strain evidence="2">SL10</strain>
    </source>
</reference>
<name>A0A0E0HF55_ORYNI</name>
<accession>A0A0E0HF55</accession>
<evidence type="ECO:0000256" key="1">
    <source>
        <dbReference type="SAM" id="MobiDB-lite"/>
    </source>
</evidence>
<dbReference type="Proteomes" id="UP000006591">
    <property type="component" value="Chromosome 5"/>
</dbReference>
<feature type="compositionally biased region" description="Basic and acidic residues" evidence="1">
    <location>
        <begin position="62"/>
        <end position="74"/>
    </location>
</feature>
<protein>
    <submittedName>
        <fullName evidence="2">Uncharacterized protein</fullName>
    </submittedName>
</protein>
<evidence type="ECO:0000313" key="2">
    <source>
        <dbReference type="EnsemblPlants" id="ONIVA05G19040.1"/>
    </source>
</evidence>
<feature type="region of interest" description="Disordered" evidence="1">
    <location>
        <begin position="24"/>
        <end position="74"/>
    </location>
</feature>
<reference evidence="2" key="2">
    <citation type="submission" date="2018-04" db="EMBL/GenBank/DDBJ databases">
        <title>OnivRS2 (Oryza nivara Reference Sequence Version 2).</title>
        <authorList>
            <person name="Zhang J."/>
            <person name="Kudrna D."/>
            <person name="Lee S."/>
            <person name="Talag J."/>
            <person name="Rajasekar S."/>
            <person name="Welchert J."/>
            <person name="Hsing Y.-I."/>
            <person name="Wing R.A."/>
        </authorList>
    </citation>
    <scope>NUCLEOTIDE SEQUENCE [LARGE SCALE GENOMIC DNA]</scope>
    <source>
        <strain evidence="2">SL10</strain>
    </source>
</reference>